<dbReference type="Proteomes" id="UP000634206">
    <property type="component" value="Unassembled WGS sequence"/>
</dbReference>
<dbReference type="EMBL" id="JAENIG010000014">
    <property type="protein sequence ID" value="MBK1856495.1"/>
    <property type="molecule type" value="Genomic_DNA"/>
</dbReference>
<organism evidence="1 2">
    <name type="scientific">Oceaniferula flava</name>
    <dbReference type="NCBI Taxonomy" id="2800421"/>
    <lineage>
        <taxon>Bacteria</taxon>
        <taxon>Pseudomonadati</taxon>
        <taxon>Verrucomicrobiota</taxon>
        <taxon>Verrucomicrobiia</taxon>
        <taxon>Verrucomicrobiales</taxon>
        <taxon>Verrucomicrobiaceae</taxon>
        <taxon>Oceaniferula</taxon>
    </lineage>
</organism>
<gene>
    <name evidence="1" type="ORF">JIN83_16105</name>
</gene>
<accession>A0AAE2SH70</accession>
<sequence>MHHSFPAFLTSALLGLACSVSLVSCGSSEKPPLAVRQLHLDSEKVVDDNAEMVRGEQLYRLQGAVTTEERMSRLGHYYTVYWNDLGSDVRDAKVVFDYQQATSASKTITRSVTIPDGQSSGSVEFKIIGEAYQQGGRVLAWRARLIRGGKVVAVKRSYLWR</sequence>
<keyword evidence="2" id="KW-1185">Reference proteome</keyword>
<evidence type="ECO:0000313" key="1">
    <source>
        <dbReference type="EMBL" id="MBK1856495.1"/>
    </source>
</evidence>
<name>A0AAE2SH70_9BACT</name>
<evidence type="ECO:0000313" key="2">
    <source>
        <dbReference type="Proteomes" id="UP000634206"/>
    </source>
</evidence>
<proteinExistence type="predicted"/>
<protein>
    <submittedName>
        <fullName evidence="1">Uncharacterized protein</fullName>
    </submittedName>
</protein>
<reference evidence="1" key="1">
    <citation type="submission" date="2021-01" db="EMBL/GenBank/DDBJ databases">
        <title>Modified the classification status of verrucomicrobia.</title>
        <authorList>
            <person name="Feng X."/>
        </authorList>
    </citation>
    <scope>NUCLEOTIDE SEQUENCE</scope>
    <source>
        <strain evidence="1">5K15</strain>
    </source>
</reference>
<comment type="caution">
    <text evidence="1">The sequence shown here is derived from an EMBL/GenBank/DDBJ whole genome shotgun (WGS) entry which is preliminary data.</text>
</comment>
<dbReference type="AlphaFoldDB" id="A0AAE2SH70"/>
<dbReference type="RefSeq" id="WP_309491116.1">
    <property type="nucleotide sequence ID" value="NZ_JAENIG010000014.1"/>
</dbReference>